<feature type="transmembrane region" description="Helical" evidence="2">
    <location>
        <begin position="425"/>
        <end position="445"/>
    </location>
</feature>
<dbReference type="InterPro" id="IPR050445">
    <property type="entry name" value="Bact_polysacc_biosynth/exp"/>
</dbReference>
<protein>
    <recommendedName>
        <fullName evidence="5">Lipopolysaccharide biosynthesis protein</fullName>
    </recommendedName>
</protein>
<evidence type="ECO:0000313" key="3">
    <source>
        <dbReference type="EMBL" id="MBB2159003.1"/>
    </source>
</evidence>
<dbReference type="Gene3D" id="1.20.5.170">
    <property type="match status" value="1"/>
</dbReference>
<comment type="caution">
    <text evidence="3">The sequence shown here is derived from an EMBL/GenBank/DDBJ whole genome shotgun (WGS) entry which is preliminary data.</text>
</comment>
<sequence length="478" mass="52794">MSYARHSTRDILAAVFYYKRSLLVAALVPVALSLLAVAAAQRVYTAQARLLVLYGGEYVFHPLGQEMGGDVALDRNQIIQGELEILQSPALAAQVVQDVGIRRLYPDLPANQQGEQQAATRLLRDLRVDAIPQSNILELSLRNRGRQTALDTLDVIIHDYIVYHGEIFAANRDSGPMRLLAQMAARLNAAEDKLVAFSLAHKISDLGQQTTIILRRLGDLSDQLTTNASEVDDFDGQIRTLDSALRLTPSQVELFSETDIGQARKTMQERLARLQIQLADARQRYKDTFPLVVDIEHQISDIKQQIAQATPRETNVKRNGVNTVYDALNQQRILLSSRAAGLRAKRVAIEAEKNALQARLAELTSLSGQYRDLQTARDSLTESYRTLETNVGVSTMGSTLAQVASTNIRVVHPPNASMHGTTLRLPIMATGLMFGMIAAVGVLAFRVSTQKIFVTVRDVELGLHLPVLLSIPLYKSNE</sequence>
<reference evidence="3 4" key="1">
    <citation type="submission" date="2020-04" db="EMBL/GenBank/DDBJ databases">
        <title>Description of novel Gluconacetobacter.</title>
        <authorList>
            <person name="Sombolestani A."/>
        </authorList>
    </citation>
    <scope>NUCLEOTIDE SEQUENCE [LARGE SCALE GENOMIC DNA]</scope>
    <source>
        <strain evidence="3 4">LMG 19747</strain>
    </source>
</reference>
<dbReference type="EMBL" id="JABEQJ010000002">
    <property type="protein sequence ID" value="MBB2159003.1"/>
    <property type="molecule type" value="Genomic_DNA"/>
</dbReference>
<dbReference type="GO" id="GO:0005886">
    <property type="term" value="C:plasma membrane"/>
    <property type="evidence" value="ECO:0007669"/>
    <property type="project" value="TreeGrafter"/>
</dbReference>
<dbReference type="GO" id="GO:0004713">
    <property type="term" value="F:protein tyrosine kinase activity"/>
    <property type="evidence" value="ECO:0007669"/>
    <property type="project" value="TreeGrafter"/>
</dbReference>
<dbReference type="RefSeq" id="WP_182995872.1">
    <property type="nucleotide sequence ID" value="NZ_JABEQJ010000002.1"/>
</dbReference>
<keyword evidence="2" id="KW-0812">Transmembrane</keyword>
<evidence type="ECO:0000313" key="4">
    <source>
        <dbReference type="Proteomes" id="UP000589085"/>
    </source>
</evidence>
<proteinExistence type="predicted"/>
<keyword evidence="2" id="KW-1133">Transmembrane helix</keyword>
<gene>
    <name evidence="3" type="ORF">HLH48_02235</name>
</gene>
<keyword evidence="1" id="KW-0175">Coiled coil</keyword>
<feature type="coiled-coil region" evidence="1">
    <location>
        <begin position="339"/>
        <end position="390"/>
    </location>
</feature>
<keyword evidence="2" id="KW-0472">Membrane</keyword>
<accession>A0A7W4I9Z5</accession>
<dbReference type="Proteomes" id="UP000589085">
    <property type="component" value="Unassembled WGS sequence"/>
</dbReference>
<name>A0A7W4I9Z5_9PROT</name>
<dbReference type="PANTHER" id="PTHR32309:SF13">
    <property type="entry name" value="FERRIC ENTEROBACTIN TRANSPORT PROTEIN FEPE"/>
    <property type="match status" value="1"/>
</dbReference>
<dbReference type="AlphaFoldDB" id="A0A7W4I9Z5"/>
<organism evidence="3 4">
    <name type="scientific">Gluconacetobacter sacchari</name>
    <dbReference type="NCBI Taxonomy" id="92759"/>
    <lineage>
        <taxon>Bacteria</taxon>
        <taxon>Pseudomonadati</taxon>
        <taxon>Pseudomonadota</taxon>
        <taxon>Alphaproteobacteria</taxon>
        <taxon>Acetobacterales</taxon>
        <taxon>Acetobacteraceae</taxon>
        <taxon>Gluconacetobacter</taxon>
    </lineage>
</organism>
<dbReference type="PANTHER" id="PTHR32309">
    <property type="entry name" value="TYROSINE-PROTEIN KINASE"/>
    <property type="match status" value="1"/>
</dbReference>
<evidence type="ECO:0008006" key="5">
    <source>
        <dbReference type="Google" id="ProtNLM"/>
    </source>
</evidence>
<evidence type="ECO:0000256" key="2">
    <source>
        <dbReference type="SAM" id="Phobius"/>
    </source>
</evidence>
<evidence type="ECO:0000256" key="1">
    <source>
        <dbReference type="SAM" id="Coils"/>
    </source>
</evidence>